<proteinExistence type="predicted"/>
<dbReference type="STRING" id="28117.BHV66_10450"/>
<organism evidence="1 2">
    <name type="scientific">Alistipes putredinis</name>
    <dbReference type="NCBI Taxonomy" id="28117"/>
    <lineage>
        <taxon>Bacteria</taxon>
        <taxon>Pseudomonadati</taxon>
        <taxon>Bacteroidota</taxon>
        <taxon>Bacteroidia</taxon>
        <taxon>Bacteroidales</taxon>
        <taxon>Rikenellaceae</taxon>
        <taxon>Alistipes</taxon>
    </lineage>
</organism>
<evidence type="ECO:0000313" key="2">
    <source>
        <dbReference type="Proteomes" id="UP000187417"/>
    </source>
</evidence>
<reference evidence="1 2" key="1">
    <citation type="journal article" date="2016" name="Nat. Biotechnol.">
        <title>Measurement of bacterial replication rates in microbial communities.</title>
        <authorList>
            <person name="Brown C.T."/>
            <person name="Olm M.R."/>
            <person name="Thomas B.C."/>
            <person name="Banfield J.F."/>
        </authorList>
    </citation>
    <scope>NUCLEOTIDE SEQUENCE [LARGE SCALE GENOMIC DNA]</scope>
    <source>
        <strain evidence="1">CAG:67_53_122</strain>
    </source>
</reference>
<dbReference type="GeneID" id="92756625"/>
<gene>
    <name evidence="1" type="ORF">BHV66_10450</name>
</gene>
<sequence>MSTKRSYKAEFLRWKAEVEKKHGKMIYDRLSEVIDTDDDLAVGDTVLFTNDYGVTFGPHEVLGFCRPDSFLCPHRYPEDEDCGIVFSDNDAYWFPDRPGQLTLVQKGGADV</sequence>
<evidence type="ECO:0000313" key="1">
    <source>
        <dbReference type="EMBL" id="OKY93015.1"/>
    </source>
</evidence>
<accession>A0A1Q6F2D2</accession>
<name>A0A1Q6F2D2_9BACT</name>
<protein>
    <submittedName>
        <fullName evidence="1">Uncharacterized protein</fullName>
    </submittedName>
</protein>
<dbReference type="EMBL" id="MNQH01000048">
    <property type="protein sequence ID" value="OKY93015.1"/>
    <property type="molecule type" value="Genomic_DNA"/>
</dbReference>
<dbReference type="AlphaFoldDB" id="A0A1Q6F2D2"/>
<comment type="caution">
    <text evidence="1">The sequence shown here is derived from an EMBL/GenBank/DDBJ whole genome shotgun (WGS) entry which is preliminary data.</text>
</comment>
<dbReference type="Proteomes" id="UP000187417">
    <property type="component" value="Unassembled WGS sequence"/>
</dbReference>
<dbReference type="RefSeq" id="WP_004328570.1">
    <property type="nucleotide sequence ID" value="NZ_BAAFKT010000015.1"/>
</dbReference>